<feature type="active site" description="Phosphoserine intermediate" evidence="14">
    <location>
        <position position="115"/>
    </location>
</feature>
<dbReference type="PRINTS" id="PR00113">
    <property type="entry name" value="ALKPHPHTASE"/>
</dbReference>
<feature type="chain" id="PRO_5012126693" description="alkaline phosphatase" evidence="17">
    <location>
        <begin position="18"/>
        <end position="503"/>
    </location>
</feature>
<keyword evidence="13" id="KW-0449">Lipoprotein</keyword>
<keyword evidence="5" id="KW-0597">Phosphoprotein</keyword>
<dbReference type="SMART" id="SM00098">
    <property type="entry name" value="alkPPc"/>
    <property type="match status" value="1"/>
</dbReference>
<keyword evidence="8" id="KW-0378">Hydrolase</keyword>
<dbReference type="PANTHER" id="PTHR11596:SF5">
    <property type="entry name" value="ALKALINE PHOSPHATASE"/>
    <property type="match status" value="1"/>
</dbReference>
<dbReference type="GO" id="GO:0098552">
    <property type="term" value="C:side of membrane"/>
    <property type="evidence" value="ECO:0007669"/>
    <property type="project" value="UniProtKB-KW"/>
</dbReference>
<evidence type="ECO:0000256" key="13">
    <source>
        <dbReference type="ARBA" id="ARBA00023288"/>
    </source>
</evidence>
<evidence type="ECO:0000256" key="12">
    <source>
        <dbReference type="ARBA" id="ARBA00023180"/>
    </source>
</evidence>
<evidence type="ECO:0000256" key="16">
    <source>
        <dbReference type="RuleBase" id="RU003946"/>
    </source>
</evidence>
<keyword evidence="11" id="KW-0472">Membrane</keyword>
<protein>
    <recommendedName>
        <fullName evidence="3">alkaline phosphatase</fullName>
        <ecNumber evidence="3">3.1.3.1</ecNumber>
    </recommendedName>
</protein>
<dbReference type="EC" id="3.1.3.1" evidence="3"/>
<evidence type="ECO:0000256" key="2">
    <source>
        <dbReference type="ARBA" id="ARBA00005984"/>
    </source>
</evidence>
<evidence type="ECO:0000256" key="9">
    <source>
        <dbReference type="ARBA" id="ARBA00022833"/>
    </source>
</evidence>
<name>A0A224YSR2_9ACAR</name>
<keyword evidence="9 15" id="KW-0862">Zinc</keyword>
<evidence type="ECO:0000256" key="7">
    <source>
        <dbReference type="ARBA" id="ARBA00022723"/>
    </source>
</evidence>
<dbReference type="GO" id="GO:0046872">
    <property type="term" value="F:metal ion binding"/>
    <property type="evidence" value="ECO:0007669"/>
    <property type="project" value="UniProtKB-KW"/>
</dbReference>
<dbReference type="SUPFAM" id="SSF53649">
    <property type="entry name" value="Alkaline phosphatase-like"/>
    <property type="match status" value="1"/>
</dbReference>
<dbReference type="Pfam" id="PF00245">
    <property type="entry name" value="Alk_phosphatase"/>
    <property type="match status" value="1"/>
</dbReference>
<dbReference type="EMBL" id="GFPF01005878">
    <property type="protein sequence ID" value="MAA17024.1"/>
    <property type="molecule type" value="Transcribed_RNA"/>
</dbReference>
<feature type="binding site" evidence="15">
    <location>
        <position position="337"/>
    </location>
    <ligand>
        <name>Zn(2+)</name>
        <dbReference type="ChEBI" id="CHEBI:29105"/>
        <label>2</label>
    </ligand>
</feature>
<dbReference type="GO" id="GO:0004035">
    <property type="term" value="F:alkaline phosphatase activity"/>
    <property type="evidence" value="ECO:0007669"/>
    <property type="project" value="UniProtKB-EC"/>
</dbReference>
<dbReference type="InterPro" id="IPR001952">
    <property type="entry name" value="Alkaline_phosphatase"/>
</dbReference>
<evidence type="ECO:0000256" key="11">
    <source>
        <dbReference type="ARBA" id="ARBA00023136"/>
    </source>
</evidence>
<feature type="binding site" evidence="15">
    <location>
        <position position="64"/>
    </location>
    <ligand>
        <name>Zn(2+)</name>
        <dbReference type="ChEBI" id="CHEBI:29105"/>
        <label>2</label>
    </ligand>
</feature>
<evidence type="ECO:0000256" key="17">
    <source>
        <dbReference type="SAM" id="SignalP"/>
    </source>
</evidence>
<keyword evidence="4" id="KW-1003">Cell membrane</keyword>
<feature type="binding site" evidence="15">
    <location>
        <position position="451"/>
    </location>
    <ligand>
        <name>Zn(2+)</name>
        <dbReference type="ChEBI" id="CHEBI:29105"/>
        <label>2</label>
    </ligand>
</feature>
<accession>A0A224YSR2</accession>
<comment type="subcellular location">
    <subcellularLocation>
        <location evidence="1">Cell membrane</location>
        <topology evidence="1">Lipid-anchor</topology>
        <topology evidence="1">GPI-anchor</topology>
    </subcellularLocation>
</comment>
<feature type="signal peptide" evidence="17">
    <location>
        <begin position="1"/>
        <end position="17"/>
    </location>
</feature>
<keyword evidence="17" id="KW-0732">Signal</keyword>
<dbReference type="AlphaFoldDB" id="A0A224YSR2"/>
<dbReference type="GO" id="GO:0005886">
    <property type="term" value="C:plasma membrane"/>
    <property type="evidence" value="ECO:0007669"/>
    <property type="project" value="UniProtKB-SubCell"/>
</dbReference>
<feature type="binding site" evidence="15">
    <location>
        <position position="378"/>
    </location>
    <ligand>
        <name>Zn(2+)</name>
        <dbReference type="ChEBI" id="CHEBI:29105"/>
        <label>2</label>
    </ligand>
</feature>
<evidence type="ECO:0000256" key="1">
    <source>
        <dbReference type="ARBA" id="ARBA00004609"/>
    </source>
</evidence>
<feature type="binding site" evidence="15">
    <location>
        <position position="178"/>
    </location>
    <ligand>
        <name>Mg(2+)</name>
        <dbReference type="ChEBI" id="CHEBI:18420"/>
    </ligand>
</feature>
<comment type="cofactor">
    <cofactor evidence="15">
        <name>Mg(2+)</name>
        <dbReference type="ChEBI" id="CHEBI:18420"/>
    </cofactor>
    <text evidence="15">Binds 1 Mg(2+) ion.</text>
</comment>
<keyword evidence="6" id="KW-0336">GPI-anchor</keyword>
<evidence type="ECO:0000256" key="10">
    <source>
        <dbReference type="ARBA" id="ARBA00022842"/>
    </source>
</evidence>
<evidence type="ECO:0000256" key="14">
    <source>
        <dbReference type="PIRSR" id="PIRSR601952-1"/>
    </source>
</evidence>
<dbReference type="InterPro" id="IPR017850">
    <property type="entry name" value="Alkaline_phosphatase_core_sf"/>
</dbReference>
<keyword evidence="10 15" id="KW-0460">Magnesium</keyword>
<evidence type="ECO:0000256" key="8">
    <source>
        <dbReference type="ARBA" id="ARBA00022801"/>
    </source>
</evidence>
<reference evidence="18" key="1">
    <citation type="journal article" date="2017" name="Parasit. Vectors">
        <title>Sialotranscriptomics of Rhipicephalus zambeziensis reveals intricate expression profiles of secretory proteins and suggests tight temporal transcriptional regulation during blood-feeding.</title>
        <authorList>
            <person name="de Castro M.H."/>
            <person name="de Klerk D."/>
            <person name="Pienaar R."/>
            <person name="Rees D.J.G."/>
            <person name="Mans B.J."/>
        </authorList>
    </citation>
    <scope>NUCLEOTIDE SEQUENCE</scope>
    <source>
        <tissue evidence="18">Salivary glands</tissue>
    </source>
</reference>
<evidence type="ECO:0000256" key="3">
    <source>
        <dbReference type="ARBA" id="ARBA00012647"/>
    </source>
</evidence>
<feature type="binding site" evidence="15">
    <location>
        <position position="341"/>
    </location>
    <ligand>
        <name>Zn(2+)</name>
        <dbReference type="ChEBI" id="CHEBI:29105"/>
        <label>2</label>
    </ligand>
</feature>
<evidence type="ECO:0000256" key="15">
    <source>
        <dbReference type="PIRSR" id="PIRSR601952-2"/>
    </source>
</evidence>
<evidence type="ECO:0000313" key="18">
    <source>
        <dbReference type="EMBL" id="MAA17024.1"/>
    </source>
</evidence>
<evidence type="ECO:0000256" key="4">
    <source>
        <dbReference type="ARBA" id="ARBA00022475"/>
    </source>
</evidence>
<evidence type="ECO:0000256" key="6">
    <source>
        <dbReference type="ARBA" id="ARBA00022622"/>
    </source>
</evidence>
<keyword evidence="12" id="KW-0325">Glycoprotein</keyword>
<feature type="binding site" evidence="15">
    <location>
        <position position="379"/>
    </location>
    <ligand>
        <name>Zn(2+)</name>
        <dbReference type="ChEBI" id="CHEBI:29105"/>
        <label>2</label>
    </ligand>
</feature>
<comment type="cofactor">
    <cofactor evidence="15">
        <name>Zn(2+)</name>
        <dbReference type="ChEBI" id="CHEBI:29105"/>
    </cofactor>
    <text evidence="15">Binds 2 Zn(2+) ions.</text>
</comment>
<dbReference type="CDD" id="cd16012">
    <property type="entry name" value="ALP"/>
    <property type="match status" value="1"/>
</dbReference>
<keyword evidence="7 15" id="KW-0479">Metal-binding</keyword>
<proteinExistence type="inferred from homology"/>
<dbReference type="FunFam" id="3.40.720.10:FF:000008">
    <property type="entry name" value="Alkaline phosphatase"/>
    <property type="match status" value="1"/>
</dbReference>
<feature type="binding site" evidence="15">
    <location>
        <position position="176"/>
    </location>
    <ligand>
        <name>Mg(2+)</name>
        <dbReference type="ChEBI" id="CHEBI:18420"/>
    </ligand>
</feature>
<dbReference type="Gene3D" id="3.40.720.10">
    <property type="entry name" value="Alkaline Phosphatase, subunit A"/>
    <property type="match status" value="1"/>
</dbReference>
<sequence>MQCVLLVIIGCIARTACDPFPVPNKEREANRTYWSQLGKSRIFKNLAQEQNKNRAKYVIIFLGDGMGVSTVTAARIFKGQFTKNESGEENVLSWEEFPYVSLSKTYGLDAQTSDSANSATAYLCGVKANIGTVGVDSTVKGGQCHNDTTAYVDSIMQWAQDSGMWTGIVTTSTVTDASPAAAYAHSGFREWQHSVPNGCNASDIAKQLIYGSPGRDMRVIMGGGRQEFFHNKTCDKYGNRGARTDGLNLIDIWKEMKNNSNATYSYVTSKDELEAVNPNTTDYLLGLFSVDFMPFWLERQTYNKTTPGLGDMVSVAVKILSKNPKGFVLLAEGGRIDHAHHVNLAQLALQETMEFEGVVKEVAAKLPQNETLIVVTADHSHTLNIAGHPPRGTNILGFAGKTETEDPVEYTILSYGVGPGGYRPLINVTMKNTTDIFFRQQAAFPTKFAPHGGEDVAVYATGPWAHLFTGVHDQTFIPYAIAYAACIGLFNGSECHLCEKQTQ</sequence>
<evidence type="ECO:0000256" key="5">
    <source>
        <dbReference type="ARBA" id="ARBA00022553"/>
    </source>
</evidence>
<organism evidence="18">
    <name type="scientific">Rhipicephalus zambeziensis</name>
    <dbReference type="NCBI Taxonomy" id="60191"/>
    <lineage>
        <taxon>Eukaryota</taxon>
        <taxon>Metazoa</taxon>
        <taxon>Ecdysozoa</taxon>
        <taxon>Arthropoda</taxon>
        <taxon>Chelicerata</taxon>
        <taxon>Arachnida</taxon>
        <taxon>Acari</taxon>
        <taxon>Parasitiformes</taxon>
        <taxon>Ixodida</taxon>
        <taxon>Ixodoidea</taxon>
        <taxon>Ixodidae</taxon>
        <taxon>Rhipicephalinae</taxon>
        <taxon>Rhipicephalus</taxon>
        <taxon>Rhipicephalus</taxon>
    </lineage>
</organism>
<feature type="binding site" evidence="15">
    <location>
        <position position="64"/>
    </location>
    <ligand>
        <name>Mg(2+)</name>
        <dbReference type="ChEBI" id="CHEBI:18420"/>
    </ligand>
</feature>
<feature type="binding site" evidence="15">
    <location>
        <position position="332"/>
    </location>
    <ligand>
        <name>Mg(2+)</name>
        <dbReference type="ChEBI" id="CHEBI:18420"/>
    </ligand>
</feature>
<dbReference type="PANTHER" id="PTHR11596">
    <property type="entry name" value="ALKALINE PHOSPHATASE"/>
    <property type="match status" value="1"/>
</dbReference>
<comment type="similarity">
    <text evidence="2 16">Belongs to the alkaline phosphatase family.</text>
</comment>